<keyword evidence="1" id="KW-0052">Apoplast</keyword>
<evidence type="ECO:0000313" key="3">
    <source>
        <dbReference type="Proteomes" id="UP000636800"/>
    </source>
</evidence>
<comment type="subcellular location">
    <subcellularLocation>
        <location evidence="1">Secreted</location>
        <location evidence="1">Extracellular space</location>
        <location evidence="1">Apoplast</location>
    </subcellularLocation>
</comment>
<dbReference type="GO" id="GO:0008237">
    <property type="term" value="F:metallopeptidase activity"/>
    <property type="evidence" value="ECO:0007669"/>
    <property type="project" value="InterPro"/>
</dbReference>
<dbReference type="PANTHER" id="PTHR21495">
    <property type="entry name" value="NUCLEOPORIN-RELATED"/>
    <property type="match status" value="1"/>
</dbReference>
<dbReference type="Proteomes" id="UP000636800">
    <property type="component" value="Chromosome 1"/>
</dbReference>
<feature type="non-terminal residue" evidence="2">
    <location>
        <position position="89"/>
    </location>
</feature>
<comment type="subunit">
    <text evidence="1">Homodimer.</text>
</comment>
<dbReference type="Gene3D" id="3.40.140.10">
    <property type="entry name" value="Cytidine Deaminase, domain 2"/>
    <property type="match status" value="1"/>
</dbReference>
<dbReference type="Pfam" id="PF03018">
    <property type="entry name" value="Dirigent"/>
    <property type="match status" value="1"/>
</dbReference>
<comment type="similarity">
    <text evidence="1">Belongs to the plant dirigent protein family.</text>
</comment>
<accession>A0A835RVH6</accession>
<dbReference type="InterPro" id="IPR004265">
    <property type="entry name" value="Dirigent"/>
</dbReference>
<comment type="caution">
    <text evidence="2">The sequence shown here is derived from an EMBL/GenBank/DDBJ whole genome shotgun (WGS) entry which is preliminary data.</text>
</comment>
<evidence type="ECO:0000313" key="2">
    <source>
        <dbReference type="EMBL" id="KAG0495391.1"/>
    </source>
</evidence>
<evidence type="ECO:0000256" key="1">
    <source>
        <dbReference type="RuleBase" id="RU363099"/>
    </source>
</evidence>
<reference evidence="2 3" key="1">
    <citation type="journal article" date="2020" name="Nat. Food">
        <title>A phased Vanilla planifolia genome enables genetic improvement of flavour and production.</title>
        <authorList>
            <person name="Hasing T."/>
            <person name="Tang H."/>
            <person name="Brym M."/>
            <person name="Khazi F."/>
            <person name="Huang T."/>
            <person name="Chambers A.H."/>
        </authorList>
    </citation>
    <scope>NUCLEOTIDE SEQUENCE [LARGE SCALE GENOMIC DNA]</scope>
    <source>
        <tissue evidence="2">Leaf</tissue>
    </source>
</reference>
<organism evidence="2 3">
    <name type="scientific">Vanilla planifolia</name>
    <name type="common">Vanilla</name>
    <dbReference type="NCBI Taxonomy" id="51239"/>
    <lineage>
        <taxon>Eukaryota</taxon>
        <taxon>Viridiplantae</taxon>
        <taxon>Streptophyta</taxon>
        <taxon>Embryophyta</taxon>
        <taxon>Tracheophyta</taxon>
        <taxon>Spermatophyta</taxon>
        <taxon>Magnoliopsida</taxon>
        <taxon>Liliopsida</taxon>
        <taxon>Asparagales</taxon>
        <taxon>Orchidaceae</taxon>
        <taxon>Vanilloideae</taxon>
        <taxon>Vanilleae</taxon>
        <taxon>Vanilla</taxon>
    </lineage>
</organism>
<protein>
    <recommendedName>
        <fullName evidence="1">Dirigent protein</fullName>
    </recommendedName>
</protein>
<gene>
    <name evidence="2" type="ORF">HPP92_000082</name>
</gene>
<keyword evidence="3" id="KW-1185">Reference proteome</keyword>
<dbReference type="GO" id="GO:0048046">
    <property type="term" value="C:apoplast"/>
    <property type="evidence" value="ECO:0007669"/>
    <property type="project" value="UniProtKB-SubCell"/>
</dbReference>
<comment type="function">
    <text evidence="1">Dirigent proteins impart stereoselectivity on the phenoxy radical-coupling reaction, yielding optically active lignans from two molecules of coniferyl alcohol in the biosynthesis of lignans, flavonolignans, and alkaloids and thus plays a central role in plant secondary metabolism.</text>
</comment>
<proteinExistence type="inferred from homology"/>
<keyword evidence="1" id="KW-0964">Secreted</keyword>
<name>A0A835RVH6_VANPL</name>
<dbReference type="AlphaFoldDB" id="A0A835RVH6"/>
<dbReference type="OrthoDB" id="275278at2759"/>
<sequence length="89" mass="10075">KKTTGLLMIMNFFFSYGKYNGSTLAILGRNEIFSEVREMPIGKIQGDTFIVMDVFALPVEGTETRVNALADVYEYTVDYSRAKKQAIYS</sequence>
<dbReference type="EMBL" id="JADCNL010000001">
    <property type="protein sequence ID" value="KAG0495391.1"/>
    <property type="molecule type" value="Genomic_DNA"/>
</dbReference>